<accession>A0ACC8XDR0</accession>
<evidence type="ECO:0000313" key="2">
    <source>
        <dbReference type="Proteomes" id="UP000188605"/>
    </source>
</evidence>
<gene>
    <name evidence="1" type="ORF">AN396_04570</name>
</gene>
<dbReference type="Proteomes" id="UP000188605">
    <property type="component" value="Unassembled WGS sequence"/>
</dbReference>
<organism evidence="1 2">
    <name type="scientific">Candidatus Epulonipiscium fishelsonii</name>
    <dbReference type="NCBI Taxonomy" id="77094"/>
    <lineage>
        <taxon>Bacteria</taxon>
        <taxon>Bacillati</taxon>
        <taxon>Bacillota</taxon>
        <taxon>Clostridia</taxon>
        <taxon>Lachnospirales</taxon>
        <taxon>Lachnospiraceae</taxon>
        <taxon>Candidatus Epulonipiscium</taxon>
    </lineage>
</organism>
<dbReference type="EMBL" id="LJDB01000043">
    <property type="protein sequence ID" value="ONI41036.1"/>
    <property type="molecule type" value="Genomic_DNA"/>
</dbReference>
<evidence type="ECO:0000313" key="1">
    <source>
        <dbReference type="EMBL" id="ONI41036.1"/>
    </source>
</evidence>
<comment type="caution">
    <text evidence="1">The sequence shown here is derived from an EMBL/GenBank/DDBJ whole genome shotgun (WGS) entry which is preliminary data.</text>
</comment>
<proteinExistence type="predicted"/>
<reference evidence="1" key="1">
    <citation type="submission" date="2016-08" db="EMBL/GenBank/DDBJ databases">
        <authorList>
            <person name="Ngugi D.K."/>
            <person name="Miyake S."/>
            <person name="Stingl U."/>
        </authorList>
    </citation>
    <scope>NUCLEOTIDE SEQUENCE</scope>
    <source>
        <strain evidence="1">SCG-B11WGA-EpuloA1</strain>
    </source>
</reference>
<protein>
    <submittedName>
        <fullName evidence="1">Uncharacterized protein</fullName>
    </submittedName>
</protein>
<sequence length="71" mass="8562">MQEIIDRANERVSKFNMMDWTLLKTCIMLVGVIFGYTFSDECKKLRPIIFIVWIACFHYLMFKIYFAPDKK</sequence>
<keyword evidence="2" id="KW-1185">Reference proteome</keyword>
<name>A0ACC8XDR0_9FIRM</name>